<dbReference type="PANTHER" id="PTHR34598">
    <property type="entry name" value="BLL6449 PROTEIN"/>
    <property type="match status" value="1"/>
</dbReference>
<protein>
    <recommendedName>
        <fullName evidence="4">Methyltransferase</fullName>
    </recommendedName>
</protein>
<dbReference type="EMBL" id="KZ805471">
    <property type="protein sequence ID" value="PVH96192.1"/>
    <property type="molecule type" value="Genomic_DNA"/>
</dbReference>
<feature type="non-terminal residue" evidence="2">
    <location>
        <position position="1"/>
    </location>
</feature>
<evidence type="ECO:0000256" key="1">
    <source>
        <dbReference type="ARBA" id="ARBA00023604"/>
    </source>
</evidence>
<accession>A0A2V1DDN3</accession>
<gene>
    <name evidence="2" type="ORF">DM02DRAFT_470771</name>
</gene>
<organism evidence="2 3">
    <name type="scientific">Periconia macrospinosa</name>
    <dbReference type="NCBI Taxonomy" id="97972"/>
    <lineage>
        <taxon>Eukaryota</taxon>
        <taxon>Fungi</taxon>
        <taxon>Dikarya</taxon>
        <taxon>Ascomycota</taxon>
        <taxon>Pezizomycotina</taxon>
        <taxon>Dothideomycetes</taxon>
        <taxon>Pleosporomycetidae</taxon>
        <taxon>Pleosporales</taxon>
        <taxon>Massarineae</taxon>
        <taxon>Periconiaceae</taxon>
        <taxon>Periconia</taxon>
    </lineage>
</organism>
<reference evidence="2 3" key="1">
    <citation type="journal article" date="2018" name="Sci. Rep.">
        <title>Comparative genomics provides insights into the lifestyle and reveals functional heterogeneity of dark septate endophytic fungi.</title>
        <authorList>
            <person name="Knapp D.G."/>
            <person name="Nemeth J.B."/>
            <person name="Barry K."/>
            <person name="Hainaut M."/>
            <person name="Henrissat B."/>
            <person name="Johnson J."/>
            <person name="Kuo A."/>
            <person name="Lim J.H.P."/>
            <person name="Lipzen A."/>
            <person name="Nolan M."/>
            <person name="Ohm R.A."/>
            <person name="Tamas L."/>
            <person name="Grigoriev I.V."/>
            <person name="Spatafora J.W."/>
            <person name="Nagy L.G."/>
            <person name="Kovacs G.M."/>
        </authorList>
    </citation>
    <scope>NUCLEOTIDE SEQUENCE [LARGE SCALE GENOMIC DNA]</scope>
    <source>
        <strain evidence="2 3">DSE2036</strain>
    </source>
</reference>
<comment type="similarity">
    <text evidence="1">Belongs to the asaB hydroxylase/desaturase family.</text>
</comment>
<dbReference type="STRING" id="97972.A0A2V1DDN3"/>
<dbReference type="InterPro" id="IPR044053">
    <property type="entry name" value="AsaB-like"/>
</dbReference>
<dbReference type="GO" id="GO:0016491">
    <property type="term" value="F:oxidoreductase activity"/>
    <property type="evidence" value="ECO:0007669"/>
    <property type="project" value="InterPro"/>
</dbReference>
<dbReference type="NCBIfam" id="NF041278">
    <property type="entry name" value="CmcJ_NvfI_EfuI"/>
    <property type="match status" value="1"/>
</dbReference>
<dbReference type="Proteomes" id="UP000244855">
    <property type="component" value="Unassembled WGS sequence"/>
</dbReference>
<evidence type="ECO:0000313" key="2">
    <source>
        <dbReference type="EMBL" id="PVH96192.1"/>
    </source>
</evidence>
<dbReference type="OrthoDB" id="412788at2759"/>
<dbReference type="AlphaFoldDB" id="A0A2V1DDN3"/>
<proteinExistence type="inferred from homology"/>
<evidence type="ECO:0000313" key="3">
    <source>
        <dbReference type="Proteomes" id="UP000244855"/>
    </source>
</evidence>
<dbReference type="PANTHER" id="PTHR34598:SF1">
    <property type="entry name" value="PUTATIVE (AFU_ORTHOLOGUE AFUA_3G13140)-RELATED"/>
    <property type="match status" value="1"/>
</dbReference>
<name>A0A2V1DDN3_9PLEO</name>
<feature type="non-terminal residue" evidence="2">
    <location>
        <position position="263"/>
    </location>
</feature>
<evidence type="ECO:0008006" key="4">
    <source>
        <dbReference type="Google" id="ProtNLM"/>
    </source>
</evidence>
<sequence length="263" mass="29773">PHGPVDADLTFIVRPTNGSNAFVTEGPEGPEGDSISDTKTLRVPVDDVRGQENRFNLDTHAFQSLQGVPSKATYEMFDSPDEIRQVYYPEVEDLLLNYVPGAQRVKILGHRVRKESSDDHPQPILFVHCDHTLQAADIFAKQHTDSEKELPQRRWCIINVWRSIRGVVQTTPMAFASAASLSSDDLFPIEIRSVGGLDWFTGIKYNPTQQWFYWSGMDINERLLLKCSDTKPDVGKQAFHSAFFDPRVSKDAKPRESIEVRTL</sequence>
<keyword evidence="3" id="KW-1185">Reference proteome</keyword>